<dbReference type="STRING" id="201973.SAMN04488025_12628"/>
<organism evidence="2 3">
    <name type="scientific">Planifilum fulgidum</name>
    <dbReference type="NCBI Taxonomy" id="201973"/>
    <lineage>
        <taxon>Bacteria</taxon>
        <taxon>Bacillati</taxon>
        <taxon>Bacillota</taxon>
        <taxon>Bacilli</taxon>
        <taxon>Bacillales</taxon>
        <taxon>Thermoactinomycetaceae</taxon>
        <taxon>Planifilum</taxon>
    </lineage>
</organism>
<feature type="signal peptide" evidence="1">
    <location>
        <begin position="1"/>
        <end position="23"/>
    </location>
</feature>
<dbReference type="Proteomes" id="UP000198661">
    <property type="component" value="Unassembled WGS sequence"/>
</dbReference>
<keyword evidence="3" id="KW-1185">Reference proteome</keyword>
<dbReference type="EMBL" id="FOOK01000026">
    <property type="protein sequence ID" value="SFG32706.1"/>
    <property type="molecule type" value="Genomic_DNA"/>
</dbReference>
<name>A0A1I2R4J8_9BACL</name>
<evidence type="ECO:0000313" key="3">
    <source>
        <dbReference type="Proteomes" id="UP000198661"/>
    </source>
</evidence>
<keyword evidence="1" id="KW-0732">Signal</keyword>
<feature type="chain" id="PRO_5011612423" description="LPXTG-motif cell wall anchor domain-containing protein" evidence="1">
    <location>
        <begin position="24"/>
        <end position="279"/>
    </location>
</feature>
<evidence type="ECO:0000313" key="2">
    <source>
        <dbReference type="EMBL" id="SFG32706.1"/>
    </source>
</evidence>
<reference evidence="2 3" key="1">
    <citation type="submission" date="2016-10" db="EMBL/GenBank/DDBJ databases">
        <authorList>
            <person name="de Groot N.N."/>
        </authorList>
    </citation>
    <scope>NUCLEOTIDE SEQUENCE [LARGE SCALE GENOMIC DNA]</scope>
    <source>
        <strain evidence="2 3">DSM 44945</strain>
    </source>
</reference>
<sequence>MNRWHFFLLSFFLLFGIPSAVFATSDEAAEHVVKVSHRPAGEGKWVFTATLEGEENVRGDWSFVLDGHDSTTVEYEGGQAQAKFSITSPGKHQLNVSFEGQLGDRTGRLNKEYIFEIPSLSVKIDGSKISADLHYAENAEGKWSFALGTESGEMVELRESPSNHGPRFVKNLAELKPGKYHLFVAFRGKINGVETGLQKSRTLQVDEQGRLTLAPLEKGEAPAVTTAPEKVAQVIENSKQGGKLPKTATPHPTHALIGLLLLLGGWALFKLHRKQTAVS</sequence>
<accession>A0A1I2R4J8</accession>
<protein>
    <recommendedName>
        <fullName evidence="4">LPXTG-motif cell wall anchor domain-containing protein</fullName>
    </recommendedName>
</protein>
<dbReference type="AlphaFoldDB" id="A0A1I2R4J8"/>
<proteinExistence type="predicted"/>
<evidence type="ECO:0000256" key="1">
    <source>
        <dbReference type="SAM" id="SignalP"/>
    </source>
</evidence>
<evidence type="ECO:0008006" key="4">
    <source>
        <dbReference type="Google" id="ProtNLM"/>
    </source>
</evidence>
<gene>
    <name evidence="2" type="ORF">SAMN04488025_12628</name>
</gene>